<dbReference type="RefSeq" id="WP_069095779.1">
    <property type="nucleotide sequence ID" value="NZ_MASI01000007.1"/>
</dbReference>
<comment type="caution">
    <text evidence="3">The sequence shown here is derived from an EMBL/GenBank/DDBJ whole genome shotgun (WGS) entry which is preliminary data.</text>
</comment>
<keyword evidence="4" id="KW-1185">Reference proteome</keyword>
<dbReference type="Gene3D" id="2.30.30.1060">
    <property type="match status" value="1"/>
</dbReference>
<gene>
    <name evidence="3" type="ORF">A7A08_02606</name>
</gene>
<evidence type="ECO:0000256" key="1">
    <source>
        <dbReference type="SAM" id="MobiDB-lite"/>
    </source>
</evidence>
<sequence>MADTFKPGDKVSWETAQGTTHGEVVEKVTSKTTIKGHVAKPSPDDPQYVVKSDTSGEEAVHKPEALTKR</sequence>
<dbReference type="OrthoDB" id="71751at2"/>
<dbReference type="STRING" id="1177755.A7A08_02606"/>
<feature type="compositionally biased region" description="Basic and acidic residues" evidence="1">
    <location>
        <begin position="1"/>
        <end position="12"/>
    </location>
</feature>
<dbReference type="InterPro" id="IPR021331">
    <property type="entry name" value="Hva1_TUDOR"/>
</dbReference>
<feature type="domain" description="Hypervirulence associated protein TUDOR" evidence="2">
    <location>
        <begin position="8"/>
        <end position="66"/>
    </location>
</feature>
<name>A0A1E2RW94_9HYPH</name>
<protein>
    <recommendedName>
        <fullName evidence="2">Hypervirulence associated protein TUDOR domain-containing protein</fullName>
    </recommendedName>
</protein>
<proteinExistence type="predicted"/>
<feature type="compositionally biased region" description="Basic and acidic residues" evidence="1">
    <location>
        <begin position="58"/>
        <end position="69"/>
    </location>
</feature>
<dbReference type="EMBL" id="MASI01000007">
    <property type="protein sequence ID" value="ODA66483.1"/>
    <property type="molecule type" value="Genomic_DNA"/>
</dbReference>
<evidence type="ECO:0000259" key="2">
    <source>
        <dbReference type="Pfam" id="PF11160"/>
    </source>
</evidence>
<dbReference type="Pfam" id="PF11160">
    <property type="entry name" value="Hva1_TUDOR"/>
    <property type="match status" value="1"/>
</dbReference>
<evidence type="ECO:0000313" key="3">
    <source>
        <dbReference type="EMBL" id="ODA66483.1"/>
    </source>
</evidence>
<organism evidence="3 4">
    <name type="scientific">Methyloligella halotolerans</name>
    <dbReference type="NCBI Taxonomy" id="1177755"/>
    <lineage>
        <taxon>Bacteria</taxon>
        <taxon>Pseudomonadati</taxon>
        <taxon>Pseudomonadota</taxon>
        <taxon>Alphaproteobacteria</taxon>
        <taxon>Hyphomicrobiales</taxon>
        <taxon>Hyphomicrobiaceae</taxon>
        <taxon>Methyloligella</taxon>
    </lineage>
</organism>
<dbReference type="AlphaFoldDB" id="A0A1E2RW94"/>
<accession>A0A1E2RW94</accession>
<evidence type="ECO:0000313" key="4">
    <source>
        <dbReference type="Proteomes" id="UP000095087"/>
    </source>
</evidence>
<reference evidence="3 4" key="1">
    <citation type="submission" date="2016-07" db="EMBL/GenBank/DDBJ databases">
        <title>Draft genome sequence of Methyloligella halotolerans C2T (VKM B-2706T=CCUG 61687T=DSM 25045T), a halotolerant polyhydroxybutyrate accumulating methylotroph.</title>
        <authorList>
            <person name="Vasilenko O.V."/>
            <person name="Doronina N.V."/>
            <person name="Poroshina M.N."/>
            <person name="Tarlachkov S.V."/>
            <person name="Trotsenko Y.A."/>
        </authorList>
    </citation>
    <scope>NUCLEOTIDE SEQUENCE [LARGE SCALE GENOMIC DNA]</scope>
    <source>
        <strain evidence="3 4">VKM B-2706</strain>
    </source>
</reference>
<feature type="region of interest" description="Disordered" evidence="1">
    <location>
        <begin position="1"/>
        <end position="69"/>
    </location>
</feature>
<dbReference type="Proteomes" id="UP000095087">
    <property type="component" value="Unassembled WGS sequence"/>
</dbReference>